<feature type="domain" description="HD-CE" evidence="2">
    <location>
        <begin position="331"/>
        <end position="515"/>
    </location>
</feature>
<dbReference type="InterPro" id="IPR013442">
    <property type="entry name" value="SSO1393-like"/>
</dbReference>
<dbReference type="EMBL" id="DSBX01000241">
    <property type="protein sequence ID" value="HDQ99904.1"/>
    <property type="molecule type" value="Genomic_DNA"/>
</dbReference>
<gene>
    <name evidence="3" type="ORF">ENN51_06440</name>
</gene>
<protein>
    <submittedName>
        <fullName evidence="3">CRISPR-associated protein</fullName>
    </submittedName>
</protein>
<accession>A0A7V0XFK1</accession>
<dbReference type="AlphaFoldDB" id="A0A7V0XFK1"/>
<feature type="domain" description="CRISPR system ring nuclease SSO1393-like" evidence="1">
    <location>
        <begin position="91"/>
        <end position="220"/>
    </location>
</feature>
<evidence type="ECO:0000259" key="1">
    <source>
        <dbReference type="Pfam" id="PF09651"/>
    </source>
</evidence>
<dbReference type="NCBIfam" id="TIGR02619">
    <property type="entry name" value="putative CRISPR-associated protein, APE2256 family"/>
    <property type="match status" value="1"/>
</dbReference>
<organism evidence="3">
    <name type="scientific">candidate division WOR-3 bacterium</name>
    <dbReference type="NCBI Taxonomy" id="2052148"/>
    <lineage>
        <taxon>Bacteria</taxon>
        <taxon>Bacteria division WOR-3</taxon>
    </lineage>
</organism>
<dbReference type="Pfam" id="PF24391">
    <property type="entry name" value="HD-CE"/>
    <property type="match status" value="1"/>
</dbReference>
<name>A0A7V0XFK1_UNCW3</name>
<dbReference type="Pfam" id="PF09651">
    <property type="entry name" value="Cas_APE2256"/>
    <property type="match status" value="1"/>
</dbReference>
<dbReference type="InterPro" id="IPR056471">
    <property type="entry name" value="HD-CE"/>
</dbReference>
<reference evidence="3" key="1">
    <citation type="journal article" date="2020" name="mSystems">
        <title>Genome- and Community-Level Interaction Insights into Carbon Utilization and Element Cycling Functions of Hydrothermarchaeota in Hydrothermal Sediment.</title>
        <authorList>
            <person name="Zhou Z."/>
            <person name="Liu Y."/>
            <person name="Xu W."/>
            <person name="Pan J."/>
            <person name="Luo Z.H."/>
            <person name="Li M."/>
        </authorList>
    </citation>
    <scope>NUCLEOTIDE SEQUENCE [LARGE SCALE GENOMIC DNA]</scope>
    <source>
        <strain evidence="3">SpSt-1182</strain>
    </source>
</reference>
<dbReference type="Gene3D" id="3.40.50.10770">
    <property type="entry name" value="Hypothetical protein VC1899 like domain (Restriction endonuclease-like)"/>
    <property type="match status" value="1"/>
</dbReference>
<sequence length="722" mass="81761">MSKTIITLVGTSLLSNWLSDQLQKSQVTDEDSQKGAKEKLDAYRRHCATDDLSYASPVSEWVKALNPDLNYDALPALAAQLKNYIHSEPQKASAEVSSLSDSDLNGSRLVLVTTNTVECRVCAIALEQYYKAISSFSDGVCVTTIDGLKDSKTFPRGLTQLAAKLQELVCEVTNARNEVLINATGGFKPEAAYATLVGLLEGVPVFYRHESFKRNAKLPALPLGLDYREWSRRYPLLEAIHGRPQAQVDAYYNALPVSFQNLFDKDQDTYLLTPLGLTLLNQFRQERFGEQLREPAGLLDCLVRNDGKPDLRDFFTRLAEIGPKLWFGDKVPEMADHARYHHTNLLIIAELMLVPMMKPSDGRASLLKPEELFTLLCTIYFHDWGHVLSRLEGVDRPLLPTEVREYHHILGYERLKCQTWQKWLIEQGLCWTNNDPDKLWKDYLETIATIGLFHRQKMPLAGTEPYICQLTKEEYSPLCKRELKFENEPFCTKRAVFIAALFRIIDSLDNQWDRMGLEGEVEARAAVMENDLGTAKQRVRMAADILNGLPGAVARHAELCSKVLRAYRIITRGYGRQETDGKAGREVNADELVREMLKQVRGEHKPLVKATVCNLLEAAVSAWFKKEQPKHYLKHLCFQAPGIRTESDGNGGWEVKVSFRETEKDKIEKYKAKFNLTELPDAEKVIAGIKAEYEGKKDKNGKTKQPGVQEILKDNGVQVSYT</sequence>
<evidence type="ECO:0000259" key="2">
    <source>
        <dbReference type="Pfam" id="PF24391"/>
    </source>
</evidence>
<evidence type="ECO:0000313" key="3">
    <source>
        <dbReference type="EMBL" id="HDQ99904.1"/>
    </source>
</evidence>
<proteinExistence type="predicted"/>
<comment type="caution">
    <text evidence="3">The sequence shown here is derived from an EMBL/GenBank/DDBJ whole genome shotgun (WGS) entry which is preliminary data.</text>
</comment>
<dbReference type="Proteomes" id="UP000885672">
    <property type="component" value="Unassembled WGS sequence"/>
</dbReference>